<keyword evidence="3" id="KW-1185">Reference proteome</keyword>
<dbReference type="SUPFAM" id="SSF53335">
    <property type="entry name" value="S-adenosyl-L-methionine-dependent methyltransferases"/>
    <property type="match status" value="1"/>
</dbReference>
<dbReference type="Proteomes" id="UP001642464">
    <property type="component" value="Unassembled WGS sequence"/>
</dbReference>
<gene>
    <name evidence="2" type="ORF">SCF082_LOCUS51421</name>
</gene>
<feature type="domain" description="Methyltransferase FkbM" evidence="1">
    <location>
        <begin position="239"/>
        <end position="422"/>
    </location>
</feature>
<evidence type="ECO:0000313" key="3">
    <source>
        <dbReference type="Proteomes" id="UP001642464"/>
    </source>
</evidence>
<organism evidence="2 3">
    <name type="scientific">Durusdinium trenchii</name>
    <dbReference type="NCBI Taxonomy" id="1381693"/>
    <lineage>
        <taxon>Eukaryota</taxon>
        <taxon>Sar</taxon>
        <taxon>Alveolata</taxon>
        <taxon>Dinophyceae</taxon>
        <taxon>Suessiales</taxon>
        <taxon>Symbiodiniaceae</taxon>
        <taxon>Durusdinium</taxon>
    </lineage>
</organism>
<accession>A0ABP0SEE2</accession>
<dbReference type="Pfam" id="PF05050">
    <property type="entry name" value="Methyltransf_21"/>
    <property type="match status" value="1"/>
</dbReference>
<comment type="caution">
    <text evidence="2">The sequence shown here is derived from an EMBL/GenBank/DDBJ whole genome shotgun (WGS) entry which is preliminary data.</text>
</comment>
<dbReference type="InterPro" id="IPR029063">
    <property type="entry name" value="SAM-dependent_MTases_sf"/>
</dbReference>
<protein>
    <submittedName>
        <fullName evidence="2">Cytochrome P450 71D11</fullName>
    </submittedName>
</protein>
<proteinExistence type="predicted"/>
<reference evidence="2 3" key="1">
    <citation type="submission" date="2024-02" db="EMBL/GenBank/DDBJ databases">
        <authorList>
            <person name="Chen Y."/>
            <person name="Shah S."/>
            <person name="Dougan E. K."/>
            <person name="Thang M."/>
            <person name="Chan C."/>
        </authorList>
    </citation>
    <scope>NUCLEOTIDE SEQUENCE [LARGE SCALE GENOMIC DNA]</scope>
</reference>
<name>A0ABP0SEE2_9DINO</name>
<dbReference type="EMBL" id="CAXAMM010043573">
    <property type="protein sequence ID" value="CAK9110729.1"/>
    <property type="molecule type" value="Genomic_DNA"/>
</dbReference>
<dbReference type="Gene3D" id="3.40.50.150">
    <property type="entry name" value="Vaccinia Virus protein VP39"/>
    <property type="match status" value="1"/>
</dbReference>
<dbReference type="InterPro" id="IPR006342">
    <property type="entry name" value="FkbM_mtfrase"/>
</dbReference>
<sequence>MYQHLHCLPSFFCREPRPLRVAGRSCQGERWERLHGSLLEASRNEEFLRDFSPAMFELTQYEIFEWFKANYRDCVEGLLSMVLYLSLVMEERRASLLDLASRAARELNPLALRSGQSSWPFFGLLGQLQLVWQGGQHAAPLLTDPWRLPPGNCPKPLPPVLHPFRKGETLGNLGAAWGWSQGRGSGMKTFSSSRGFNIWASWLTTDKAQNVLTPDLTVELTTLGVFDGTDWSLMGILAGATVLGFEPLAENRKLISDRLPVRLGEQRQHGRGEEAHTFLQIEPGESVPREDWTTIFRRSSGHSYIMAAALGERVRSLNMTTRYDYSSISDQGYLTGPPNMEVEEIAMTTLDEIIYTYLPFDHVELLKLDVEGYEMGALRGAEGLLASGRIRFLVMEFHPGMLGSSGTDPEGLLHFLHHYCFRCFSLKIEQAQSFSHFVARYVTPEATPLQGLGQLEDLVCENLAFK</sequence>
<evidence type="ECO:0000313" key="2">
    <source>
        <dbReference type="EMBL" id="CAK9110729.1"/>
    </source>
</evidence>
<evidence type="ECO:0000259" key="1">
    <source>
        <dbReference type="Pfam" id="PF05050"/>
    </source>
</evidence>